<dbReference type="InterPro" id="IPR021308">
    <property type="entry name" value="GfcB"/>
</dbReference>
<dbReference type="Gene3D" id="2.40.360.10">
    <property type="entry name" value="YmcC-like"/>
    <property type="match status" value="1"/>
</dbReference>
<evidence type="ECO:0000313" key="1">
    <source>
        <dbReference type="EMBL" id="KKN23960.1"/>
    </source>
</evidence>
<comment type="caution">
    <text evidence="1">The sequence shown here is derived from an EMBL/GenBank/DDBJ whole genome shotgun (WGS) entry which is preliminary data.</text>
</comment>
<dbReference type="Pfam" id="PF11102">
    <property type="entry name" value="YjbF"/>
    <property type="match status" value="1"/>
</dbReference>
<protein>
    <recommendedName>
        <fullName evidence="2">Group 4 capsule polysaccharide lipoprotein gfcB, YjbF</fullName>
    </recommendedName>
</protein>
<gene>
    <name evidence="1" type="ORF">LCGC14_0899750</name>
</gene>
<proteinExistence type="predicted"/>
<dbReference type="AlphaFoldDB" id="A0A0F9NWR5"/>
<sequence length="232" mass="25041">MNIRLAAFGILALSACAPGQSILDRGVAIALNEPASETPPVGQFPPRFAALVADTNAPALILTVESRSQTGRLLMESRINDVETWLSSDLTGLMLENGMLQGTRGLGSELIASELFEPMELILSGRSGYSDRLHSYLNGNVEIVTRTYRCLVVVKGNAIIPLEIGNVSTRVMTEDCKSLDQSFQNTYWVSTNSGAIVQARQWAGDELGYLKTQAATRSPTQVSASHQVIVVE</sequence>
<evidence type="ECO:0008006" key="2">
    <source>
        <dbReference type="Google" id="ProtNLM"/>
    </source>
</evidence>
<reference evidence="1" key="1">
    <citation type="journal article" date="2015" name="Nature">
        <title>Complex archaea that bridge the gap between prokaryotes and eukaryotes.</title>
        <authorList>
            <person name="Spang A."/>
            <person name="Saw J.H."/>
            <person name="Jorgensen S.L."/>
            <person name="Zaremba-Niedzwiedzka K."/>
            <person name="Martijn J."/>
            <person name="Lind A.E."/>
            <person name="van Eijk R."/>
            <person name="Schleper C."/>
            <person name="Guy L."/>
            <person name="Ettema T.J."/>
        </authorList>
    </citation>
    <scope>NUCLEOTIDE SEQUENCE</scope>
</reference>
<accession>A0A0F9NWR5</accession>
<dbReference type="InterPro" id="IPR023373">
    <property type="entry name" value="YmcC_sf"/>
</dbReference>
<dbReference type="SUPFAM" id="SSF159270">
    <property type="entry name" value="YmcC-like"/>
    <property type="match status" value="1"/>
</dbReference>
<organism evidence="1">
    <name type="scientific">marine sediment metagenome</name>
    <dbReference type="NCBI Taxonomy" id="412755"/>
    <lineage>
        <taxon>unclassified sequences</taxon>
        <taxon>metagenomes</taxon>
        <taxon>ecological metagenomes</taxon>
    </lineage>
</organism>
<dbReference type="EMBL" id="LAZR01002923">
    <property type="protein sequence ID" value="KKN23960.1"/>
    <property type="molecule type" value="Genomic_DNA"/>
</dbReference>
<dbReference type="PROSITE" id="PS51257">
    <property type="entry name" value="PROKAR_LIPOPROTEIN"/>
    <property type="match status" value="1"/>
</dbReference>
<name>A0A0F9NWR5_9ZZZZ</name>